<dbReference type="EMBL" id="MU620911">
    <property type="protein sequence ID" value="KAI8580632.1"/>
    <property type="molecule type" value="Genomic_DNA"/>
</dbReference>
<reference evidence="2" key="1">
    <citation type="submission" date="2021-06" db="EMBL/GenBank/DDBJ databases">
        <authorList>
            <consortium name="DOE Joint Genome Institute"/>
            <person name="Mondo S.J."/>
            <person name="Amses K.R."/>
            <person name="Simmons D.R."/>
            <person name="Longcore J.E."/>
            <person name="Seto K."/>
            <person name="Alves G.H."/>
            <person name="Bonds A.E."/>
            <person name="Quandt C.A."/>
            <person name="Davis W.J."/>
            <person name="Chang Y."/>
            <person name="Letcher P.M."/>
            <person name="Powell M.J."/>
            <person name="Kuo A."/>
            <person name="Labutti K."/>
            <person name="Pangilinan J."/>
            <person name="Andreopoulos W."/>
            <person name="Tritt A."/>
            <person name="Riley R."/>
            <person name="Hundley H."/>
            <person name="Johnson J."/>
            <person name="Lipzen A."/>
            <person name="Barry K."/>
            <person name="Berbee M.L."/>
            <person name="Buchler N.E."/>
            <person name="Grigoriev I.V."/>
            <person name="Spatafora J.W."/>
            <person name="Stajich J.E."/>
            <person name="James T.Y."/>
        </authorList>
    </citation>
    <scope>NUCLEOTIDE SEQUENCE</scope>
    <source>
        <strain evidence="2">AG</strain>
    </source>
</reference>
<sequence>MLCSISFTFISFNDKKFCCFPFYSFLLFFLLFFGFYQIVKCIQPSIGIVRPWMANCQQM</sequence>
<dbReference type="RefSeq" id="XP_051445636.1">
    <property type="nucleotide sequence ID" value="XM_051588272.1"/>
</dbReference>
<accession>A0AAD5EC88</accession>
<keyword evidence="1" id="KW-0472">Membrane</keyword>
<evidence type="ECO:0000256" key="1">
    <source>
        <dbReference type="SAM" id="Phobius"/>
    </source>
</evidence>
<protein>
    <submittedName>
        <fullName evidence="2">Uncharacterized protein</fullName>
    </submittedName>
</protein>
<keyword evidence="3" id="KW-1185">Reference proteome</keyword>
<feature type="transmembrane region" description="Helical" evidence="1">
    <location>
        <begin position="20"/>
        <end position="39"/>
    </location>
</feature>
<dbReference type="Proteomes" id="UP001206595">
    <property type="component" value="Unassembled WGS sequence"/>
</dbReference>
<proteinExistence type="predicted"/>
<gene>
    <name evidence="2" type="ORF">K450DRAFT_236537</name>
</gene>
<dbReference type="GeneID" id="75913617"/>
<reference evidence="2" key="2">
    <citation type="journal article" date="2022" name="Proc. Natl. Acad. Sci. U.S.A.">
        <title>Diploid-dominant life cycles characterize the early evolution of Fungi.</title>
        <authorList>
            <person name="Amses K.R."/>
            <person name="Simmons D.R."/>
            <person name="Longcore J.E."/>
            <person name="Mondo S.J."/>
            <person name="Seto K."/>
            <person name="Jeronimo G.H."/>
            <person name="Bonds A.E."/>
            <person name="Quandt C.A."/>
            <person name="Davis W.J."/>
            <person name="Chang Y."/>
            <person name="Federici B.A."/>
            <person name="Kuo A."/>
            <person name="LaButti K."/>
            <person name="Pangilinan J."/>
            <person name="Andreopoulos W."/>
            <person name="Tritt A."/>
            <person name="Riley R."/>
            <person name="Hundley H."/>
            <person name="Johnson J."/>
            <person name="Lipzen A."/>
            <person name="Barry K."/>
            <person name="Lang B.F."/>
            <person name="Cuomo C.A."/>
            <person name="Buchler N.E."/>
            <person name="Grigoriev I.V."/>
            <person name="Spatafora J.W."/>
            <person name="Stajich J.E."/>
            <person name="James T.Y."/>
        </authorList>
    </citation>
    <scope>NUCLEOTIDE SEQUENCE</scope>
    <source>
        <strain evidence="2">AG</strain>
    </source>
</reference>
<keyword evidence="1" id="KW-1133">Transmembrane helix</keyword>
<organism evidence="2 3">
    <name type="scientific">Umbelopsis ramanniana AG</name>
    <dbReference type="NCBI Taxonomy" id="1314678"/>
    <lineage>
        <taxon>Eukaryota</taxon>
        <taxon>Fungi</taxon>
        <taxon>Fungi incertae sedis</taxon>
        <taxon>Mucoromycota</taxon>
        <taxon>Mucoromycotina</taxon>
        <taxon>Umbelopsidomycetes</taxon>
        <taxon>Umbelopsidales</taxon>
        <taxon>Umbelopsidaceae</taxon>
        <taxon>Umbelopsis</taxon>
    </lineage>
</organism>
<evidence type="ECO:0000313" key="2">
    <source>
        <dbReference type="EMBL" id="KAI8580632.1"/>
    </source>
</evidence>
<name>A0AAD5EC88_UMBRA</name>
<comment type="caution">
    <text evidence="2">The sequence shown here is derived from an EMBL/GenBank/DDBJ whole genome shotgun (WGS) entry which is preliminary data.</text>
</comment>
<keyword evidence="1" id="KW-0812">Transmembrane</keyword>
<dbReference type="AlphaFoldDB" id="A0AAD5EC88"/>
<evidence type="ECO:0000313" key="3">
    <source>
        <dbReference type="Proteomes" id="UP001206595"/>
    </source>
</evidence>